<sequence length="47" mass="5521">MLAGSSFGIIHDCRRVREAQVNLAIRWFARFGLYDRLPDRSSLTRIR</sequence>
<dbReference type="EMBL" id="QGKU01000051">
    <property type="protein sequence ID" value="PWR01429.1"/>
    <property type="molecule type" value="Genomic_DNA"/>
</dbReference>
<gene>
    <name evidence="2" type="ORF">DKT77_17130</name>
</gene>
<dbReference type="OrthoDB" id="9774608at2"/>
<protein>
    <recommendedName>
        <fullName evidence="1">Transposase InsH N-terminal domain-containing protein</fullName>
    </recommendedName>
</protein>
<dbReference type="InterPro" id="IPR008490">
    <property type="entry name" value="Transposase_InsH_N"/>
</dbReference>
<keyword evidence="3" id="KW-1185">Reference proteome</keyword>
<feature type="domain" description="Transposase InsH N-terminal" evidence="1">
    <location>
        <begin position="2"/>
        <end position="47"/>
    </location>
</feature>
<evidence type="ECO:0000313" key="2">
    <source>
        <dbReference type="EMBL" id="PWR01429.1"/>
    </source>
</evidence>
<evidence type="ECO:0000259" key="1">
    <source>
        <dbReference type="Pfam" id="PF05598"/>
    </source>
</evidence>
<evidence type="ECO:0000313" key="3">
    <source>
        <dbReference type="Proteomes" id="UP000245680"/>
    </source>
</evidence>
<dbReference type="Pfam" id="PF05598">
    <property type="entry name" value="DUF772"/>
    <property type="match status" value="1"/>
</dbReference>
<dbReference type="RefSeq" id="WP_109812896.1">
    <property type="nucleotide sequence ID" value="NZ_QGKU01000051.1"/>
</dbReference>
<dbReference type="AlphaFoldDB" id="A0A2V2LG93"/>
<organism evidence="2 3">
    <name type="scientific">Meridianimarinicoccus roseus</name>
    <dbReference type="NCBI Taxonomy" id="2072018"/>
    <lineage>
        <taxon>Bacteria</taxon>
        <taxon>Pseudomonadati</taxon>
        <taxon>Pseudomonadota</taxon>
        <taxon>Alphaproteobacteria</taxon>
        <taxon>Rhodobacterales</taxon>
        <taxon>Paracoccaceae</taxon>
        <taxon>Meridianimarinicoccus</taxon>
    </lineage>
</organism>
<name>A0A2V2LG93_9RHOB</name>
<proteinExistence type="predicted"/>
<comment type="caution">
    <text evidence="2">The sequence shown here is derived from an EMBL/GenBank/DDBJ whole genome shotgun (WGS) entry which is preliminary data.</text>
</comment>
<dbReference type="Proteomes" id="UP000245680">
    <property type="component" value="Unassembled WGS sequence"/>
</dbReference>
<reference evidence="2 3" key="1">
    <citation type="submission" date="2018-05" db="EMBL/GenBank/DDBJ databases">
        <title>Rhodobacteraceae gen. nov., sp. nov. isolated from sea water.</title>
        <authorList>
            <person name="Ren Y."/>
        </authorList>
    </citation>
    <scope>NUCLEOTIDE SEQUENCE [LARGE SCALE GENOMIC DNA]</scope>
    <source>
        <strain evidence="2 3">TG-679</strain>
    </source>
</reference>
<accession>A0A2V2LG93</accession>